<dbReference type="GO" id="GO:0003700">
    <property type="term" value="F:DNA-binding transcription factor activity"/>
    <property type="evidence" value="ECO:0007669"/>
    <property type="project" value="InterPro"/>
</dbReference>
<dbReference type="PRINTS" id="PR00037">
    <property type="entry name" value="HTHLACR"/>
</dbReference>
<dbReference type="EMBL" id="JACHIV010000001">
    <property type="protein sequence ID" value="MBB5068171.1"/>
    <property type="molecule type" value="Genomic_DNA"/>
</dbReference>
<dbReference type="InterPro" id="IPR014036">
    <property type="entry name" value="DeoR-like_C"/>
</dbReference>
<comment type="function">
    <text evidence="5">Repressor of the lactose catabolism operon. Galactose-6-phosphate is the inducer.</text>
</comment>
<dbReference type="Proteomes" id="UP000580474">
    <property type="component" value="Unassembled WGS sequence"/>
</dbReference>
<dbReference type="PROSITE" id="PS51000">
    <property type="entry name" value="HTH_DEOR_2"/>
    <property type="match status" value="1"/>
</dbReference>
<name>A0A840NB98_9PSEU</name>
<dbReference type="InterPro" id="IPR036390">
    <property type="entry name" value="WH_DNA-bd_sf"/>
</dbReference>
<protein>
    <recommendedName>
        <fullName evidence="1">Lactose phosphotransferase system repressor</fullName>
    </recommendedName>
</protein>
<reference evidence="7 8" key="1">
    <citation type="submission" date="2020-08" db="EMBL/GenBank/DDBJ databases">
        <title>Sequencing the genomes of 1000 actinobacteria strains.</title>
        <authorList>
            <person name="Klenk H.-P."/>
        </authorList>
    </citation>
    <scope>NUCLEOTIDE SEQUENCE [LARGE SCALE GENOMIC DNA]</scope>
    <source>
        <strain evidence="7 8">DSM 45582</strain>
    </source>
</reference>
<comment type="caution">
    <text evidence="7">The sequence shown here is derived from an EMBL/GenBank/DDBJ whole genome shotgun (WGS) entry which is preliminary data.</text>
</comment>
<evidence type="ECO:0000256" key="5">
    <source>
        <dbReference type="ARBA" id="ARBA00024937"/>
    </source>
</evidence>
<dbReference type="InterPro" id="IPR037171">
    <property type="entry name" value="NagB/RpiA_transferase-like"/>
</dbReference>
<dbReference type="Gene3D" id="3.40.50.1360">
    <property type="match status" value="1"/>
</dbReference>
<dbReference type="SUPFAM" id="SSF100950">
    <property type="entry name" value="NagB/RpiA/CoA transferase-like"/>
    <property type="match status" value="1"/>
</dbReference>
<evidence type="ECO:0000313" key="7">
    <source>
        <dbReference type="EMBL" id="MBB5068171.1"/>
    </source>
</evidence>
<evidence type="ECO:0000256" key="3">
    <source>
        <dbReference type="ARBA" id="ARBA00023015"/>
    </source>
</evidence>
<evidence type="ECO:0000256" key="4">
    <source>
        <dbReference type="ARBA" id="ARBA00023163"/>
    </source>
</evidence>
<keyword evidence="8" id="KW-1185">Reference proteome</keyword>
<evidence type="ECO:0000256" key="1">
    <source>
        <dbReference type="ARBA" id="ARBA00021390"/>
    </source>
</evidence>
<organism evidence="7 8">
    <name type="scientific">Saccharopolyspora gloriosae</name>
    <dbReference type="NCBI Taxonomy" id="455344"/>
    <lineage>
        <taxon>Bacteria</taxon>
        <taxon>Bacillati</taxon>
        <taxon>Actinomycetota</taxon>
        <taxon>Actinomycetes</taxon>
        <taxon>Pseudonocardiales</taxon>
        <taxon>Pseudonocardiaceae</taxon>
        <taxon>Saccharopolyspora</taxon>
    </lineage>
</organism>
<keyword evidence="3" id="KW-0805">Transcription regulation</keyword>
<gene>
    <name evidence="7" type="ORF">BJ969_001259</name>
</gene>
<dbReference type="PANTHER" id="PTHR30363">
    <property type="entry name" value="HTH-TYPE TRANSCRIPTIONAL REGULATOR SRLR-RELATED"/>
    <property type="match status" value="1"/>
</dbReference>
<dbReference type="SMART" id="SM00420">
    <property type="entry name" value="HTH_DEOR"/>
    <property type="match status" value="1"/>
</dbReference>
<dbReference type="InterPro" id="IPR050313">
    <property type="entry name" value="Carb_Metab_HTH_regulators"/>
</dbReference>
<dbReference type="PANTHER" id="PTHR30363:SF4">
    <property type="entry name" value="GLYCEROL-3-PHOSPHATE REGULON REPRESSOR"/>
    <property type="match status" value="1"/>
</dbReference>
<dbReference type="InterPro" id="IPR001034">
    <property type="entry name" value="DeoR_HTH"/>
</dbReference>
<dbReference type="Pfam" id="PF00455">
    <property type="entry name" value="DeoRC"/>
    <property type="match status" value="1"/>
</dbReference>
<dbReference type="SMART" id="SM01134">
    <property type="entry name" value="DeoRC"/>
    <property type="match status" value="1"/>
</dbReference>
<evidence type="ECO:0000313" key="8">
    <source>
        <dbReference type="Proteomes" id="UP000580474"/>
    </source>
</evidence>
<evidence type="ECO:0000256" key="2">
    <source>
        <dbReference type="ARBA" id="ARBA00022491"/>
    </source>
</evidence>
<dbReference type="AlphaFoldDB" id="A0A840NB98"/>
<dbReference type="SUPFAM" id="SSF46785">
    <property type="entry name" value="Winged helix' DNA-binding domain"/>
    <property type="match status" value="1"/>
</dbReference>
<sequence length="253" mass="27441">MYARERQQLIVERARQEGRVDVTGLAGELQVTPETIRRDLTVLEEHGLLHRVHGGAIPVERWSFDPQLSARENVMVAEKTRIARAALGELPAEGAILIESGTTCARFAELLPADRPLTVITDSLSIAVSLAARPNLSVLTPGGRVRVTTNGGVGSWAAQRWREVFADVAFLGTDGVSLHRGLTTPDQNSAEIKTLMLRGARRRVLLADHSKIGPVSLHRYGELSEIDVLVTDTGLDQGIAEDIEAIGPQVVRA</sequence>
<evidence type="ECO:0000259" key="6">
    <source>
        <dbReference type="PROSITE" id="PS51000"/>
    </source>
</evidence>
<dbReference type="RefSeq" id="WP_184477911.1">
    <property type="nucleotide sequence ID" value="NZ_JACHIV010000001.1"/>
</dbReference>
<keyword evidence="2" id="KW-0678">Repressor</keyword>
<feature type="domain" description="HTH deoR-type" evidence="6">
    <location>
        <begin position="3"/>
        <end position="58"/>
    </location>
</feature>
<keyword evidence="4" id="KW-0804">Transcription</keyword>
<proteinExistence type="predicted"/>
<dbReference type="Pfam" id="PF08220">
    <property type="entry name" value="HTH_DeoR"/>
    <property type="match status" value="1"/>
</dbReference>
<accession>A0A840NB98</accession>